<dbReference type="Proteomes" id="UP000183038">
    <property type="component" value="Unassembled WGS sequence"/>
</dbReference>
<evidence type="ECO:0000313" key="4">
    <source>
        <dbReference type="EMBL" id="SEC74442.1"/>
    </source>
</evidence>
<dbReference type="GO" id="GO:0005509">
    <property type="term" value="F:calcium ion binding"/>
    <property type="evidence" value="ECO:0007669"/>
    <property type="project" value="InterPro"/>
</dbReference>
<proteinExistence type="predicted"/>
<dbReference type="Pfam" id="PF02412">
    <property type="entry name" value="TSP_3"/>
    <property type="match status" value="3"/>
</dbReference>
<feature type="compositionally biased region" description="Polar residues" evidence="3">
    <location>
        <begin position="343"/>
        <end position="352"/>
    </location>
</feature>
<dbReference type="EMBL" id="FNTB01000001">
    <property type="protein sequence ID" value="SEC74442.1"/>
    <property type="molecule type" value="Genomic_DNA"/>
</dbReference>
<feature type="compositionally biased region" description="Acidic residues" evidence="3">
    <location>
        <begin position="332"/>
        <end position="341"/>
    </location>
</feature>
<protein>
    <submittedName>
        <fullName evidence="4">Thrombospondin type 3 repeat-containing protein</fullName>
    </submittedName>
</protein>
<accession>A0A1H4V004</accession>
<dbReference type="RefSeq" id="WP_074674617.1">
    <property type="nucleotide sequence ID" value="NZ_FNTB01000001.1"/>
</dbReference>
<gene>
    <name evidence="4" type="ORF">SAMN05192540_3971</name>
</gene>
<dbReference type="Gene3D" id="4.10.1080.10">
    <property type="entry name" value="TSP type-3 repeat"/>
    <property type="match status" value="2"/>
</dbReference>
<feature type="region of interest" description="Disordered" evidence="3">
    <location>
        <begin position="650"/>
        <end position="671"/>
    </location>
</feature>
<sequence length="1235" mass="130337">MPSHYILAQCPGSPINCTYTQATFTGNLNSGETLCITSGTFSGNINNFPSGATIYVSNGATFSPSNFNNPSGTLINCGTLNFNGINLNSGFRIENYNIANFNSSVNLNGTTTWVNGLNANVNFNSNFNLNNNSTFTNNGKVTATQEFATGSGSTFTNNDELETINGNFNPGGKVDNYGLAYSRQFININSGSTVRNYCTFVADKGFNNNGNNTYNNGNIFIYALSGSSGLFQNNAAFNQGADGIVSGINFTNNNAVTGSGSYYFTGNTVQNNSFGNDGGGINFYDTTNSNSSPFDSGTPNASVTSNSFAPPNEGDCIGNCSSIVCPTAGPDADGDGIEDSMDNCPTTANPLQEDNDNDGVGDICDADDDNDGILDDDECAGTICLEPISNGGFENPVIPSGTSRRRNQSTIPGWSTTATDGQIEIWSFGFNGVPSFEGNQFAELNANQESALYQILCLTPGSEIQWSVHHRGRDGTDVATVRIGADLASATVQETMSDGNTSWGSYTGTYTVPEGQVNTYFVFDAVSTANGNKSVGNFIDDIQIWVTTTPTCLDSDNDGIFNNFDLDADNDGIYDIIENGNGNLDTNNDGIIDSTNGTVGANGVYDNIETSPDSGTLATAYLSTDTDGDGVPDFNEADSDGDGCNDVTEAGYTESSSKPGELQGTDYNSTNGTVTGGFDGYTNPLISSTTSDYTFQLATRATVDATALIDQNILNGGGTNFTVTTATAEYTQSYISGSPNYSVPPATDDSSNLEFQWQVNGIDLTNGGVYSGTNTSTLNISEVTGLNRNVYNLVVTHPDNLCVRIENSAILYEDTDSDNDGVGDRTDLDDDNDGILDTVERPKTVLWVTQNAPETEEQNTIDKLIALGYTVTVVDDNFGGNANDYSVTFIYEDVNSGTALANIANLATTTNGIVTSENALYDDILGTTGATVNNTTNIINITDNTHPITAGLSLGDLDVGDAGFYVNNVVSGTKLGYHPNGQAVLIAWEVGDAMDAGIAPGRRSVLPLNNSTVGFNSTGENLLVNTIIWAAGLDTDKDGITDDLDIDSDNDGCNDANEAYADSNADSNDDGTYGGVITNMEVNANGLVTAAGINGAGDAYTTTPAISTNSSEYTFQEVGNAPLITLQPTDQNVFVPDDAMFDLTSSDTDTYQWQLSTDNGSTFSDITDGAEYSGTTTDALTVISPDSIKNGNLYRAIVTNNNYVCGQVISNEAILNVKSRTVITNRRITYRIKKS</sequence>
<dbReference type="AlphaFoldDB" id="A0A1H4V004"/>
<dbReference type="InterPro" id="IPR003367">
    <property type="entry name" value="Thrombospondin_3-like_rpt"/>
</dbReference>
<reference evidence="4 5" key="1">
    <citation type="submission" date="2016-10" db="EMBL/GenBank/DDBJ databases">
        <authorList>
            <person name="de Groot N.N."/>
        </authorList>
    </citation>
    <scope>NUCLEOTIDE SEQUENCE [LARGE SCALE GENOMIC DNA]</scope>
    <source>
        <strain evidence="4 5">MAR_2009_71</strain>
    </source>
</reference>
<organism evidence="4 5">
    <name type="scientific">Maribacter dokdonensis</name>
    <dbReference type="NCBI Taxonomy" id="320912"/>
    <lineage>
        <taxon>Bacteria</taxon>
        <taxon>Pseudomonadati</taxon>
        <taxon>Bacteroidota</taxon>
        <taxon>Flavobacteriia</taxon>
        <taxon>Flavobacteriales</taxon>
        <taxon>Flavobacteriaceae</taxon>
        <taxon>Maribacter</taxon>
    </lineage>
</organism>
<keyword evidence="1" id="KW-0732">Signal</keyword>
<name>A0A1H4V004_9FLAO</name>
<evidence type="ECO:0000313" key="5">
    <source>
        <dbReference type="Proteomes" id="UP000183038"/>
    </source>
</evidence>
<dbReference type="GO" id="GO:0007155">
    <property type="term" value="P:cell adhesion"/>
    <property type="evidence" value="ECO:0007669"/>
    <property type="project" value="InterPro"/>
</dbReference>
<evidence type="ECO:0000256" key="2">
    <source>
        <dbReference type="ARBA" id="ARBA00022837"/>
    </source>
</evidence>
<dbReference type="OrthoDB" id="9805017at2"/>
<keyword evidence="2" id="KW-0106">Calcium</keyword>
<dbReference type="PANTHER" id="PTHR10199">
    <property type="entry name" value="THROMBOSPONDIN"/>
    <property type="match status" value="1"/>
</dbReference>
<feature type="region of interest" description="Disordered" evidence="3">
    <location>
        <begin position="331"/>
        <end position="364"/>
    </location>
</feature>
<feature type="compositionally biased region" description="Acidic residues" evidence="3">
    <location>
        <begin position="353"/>
        <end position="364"/>
    </location>
</feature>
<evidence type="ECO:0000256" key="3">
    <source>
        <dbReference type="SAM" id="MobiDB-lite"/>
    </source>
</evidence>
<feature type="region of interest" description="Disordered" evidence="3">
    <location>
        <begin position="394"/>
        <end position="416"/>
    </location>
</feature>
<dbReference type="InterPro" id="IPR028974">
    <property type="entry name" value="TSP_type-3_rpt"/>
</dbReference>
<dbReference type="PANTHER" id="PTHR10199:SF100">
    <property type="entry name" value="THROMBOSPONDIN, ISOFORM A"/>
    <property type="match status" value="1"/>
</dbReference>
<evidence type="ECO:0000256" key="1">
    <source>
        <dbReference type="ARBA" id="ARBA00022729"/>
    </source>
</evidence>
<dbReference type="SUPFAM" id="SSF103647">
    <property type="entry name" value="TSP type-3 repeat"/>
    <property type="match status" value="3"/>
</dbReference>